<feature type="compositionally biased region" description="Basic and acidic residues" evidence="1">
    <location>
        <begin position="190"/>
        <end position="229"/>
    </location>
</feature>
<evidence type="ECO:0000313" key="2">
    <source>
        <dbReference type="EMBL" id="KAK5993023.1"/>
    </source>
</evidence>
<proteinExistence type="predicted"/>
<gene>
    <name evidence="2" type="ORF">PT974_06449</name>
</gene>
<evidence type="ECO:0000256" key="1">
    <source>
        <dbReference type="SAM" id="MobiDB-lite"/>
    </source>
</evidence>
<feature type="region of interest" description="Disordered" evidence="1">
    <location>
        <begin position="159"/>
        <end position="229"/>
    </location>
</feature>
<reference evidence="2 3" key="1">
    <citation type="submission" date="2024-01" db="EMBL/GenBank/DDBJ databases">
        <title>Complete genome of Cladobotryum mycophilum ATHUM6906.</title>
        <authorList>
            <person name="Christinaki A.C."/>
            <person name="Myridakis A.I."/>
            <person name="Kouvelis V.N."/>
        </authorList>
    </citation>
    <scope>NUCLEOTIDE SEQUENCE [LARGE SCALE GENOMIC DNA]</scope>
    <source>
        <strain evidence="2 3">ATHUM6906</strain>
    </source>
</reference>
<protein>
    <submittedName>
        <fullName evidence="2">Uncharacterized protein</fullName>
    </submittedName>
</protein>
<accession>A0ABR0SLM3</accession>
<name>A0ABR0SLM3_9HYPO</name>
<keyword evidence="3" id="KW-1185">Reference proteome</keyword>
<dbReference type="EMBL" id="JAVFKD010000012">
    <property type="protein sequence ID" value="KAK5993023.1"/>
    <property type="molecule type" value="Genomic_DNA"/>
</dbReference>
<comment type="caution">
    <text evidence="2">The sequence shown here is derived from an EMBL/GenBank/DDBJ whole genome shotgun (WGS) entry which is preliminary data.</text>
</comment>
<organism evidence="2 3">
    <name type="scientific">Cladobotryum mycophilum</name>
    <dbReference type="NCBI Taxonomy" id="491253"/>
    <lineage>
        <taxon>Eukaryota</taxon>
        <taxon>Fungi</taxon>
        <taxon>Dikarya</taxon>
        <taxon>Ascomycota</taxon>
        <taxon>Pezizomycotina</taxon>
        <taxon>Sordariomycetes</taxon>
        <taxon>Hypocreomycetidae</taxon>
        <taxon>Hypocreales</taxon>
        <taxon>Hypocreaceae</taxon>
        <taxon>Cladobotryum</taxon>
    </lineage>
</organism>
<dbReference type="Proteomes" id="UP001338125">
    <property type="component" value="Unassembled WGS sequence"/>
</dbReference>
<feature type="compositionally biased region" description="Acidic residues" evidence="1">
    <location>
        <begin position="169"/>
        <end position="189"/>
    </location>
</feature>
<sequence>MASSKREYRFADNTCEALKANLTLRFLVKIKHKFESRHSRPVIAWAQTGAHAITAGLLKQTEQEDTKYDIQMQIIQLLDDRTRTFFCFDVFLEGCEAATRTAIEESTRQPIHFLFKQSNICYARRDHMLDAIVAGRLEGIRKWDKGPKPYFYDAENPPFYTLGRRVEGPEDGEEPGPELEDRSEEEESEVEGKGEDGTGDDRLEKNGTKEDEMKKVEMKEDVTRKDVQE</sequence>
<evidence type="ECO:0000313" key="3">
    <source>
        <dbReference type="Proteomes" id="UP001338125"/>
    </source>
</evidence>